<feature type="transmembrane region" description="Helical" evidence="1">
    <location>
        <begin position="197"/>
        <end position="222"/>
    </location>
</feature>
<protein>
    <submittedName>
        <fullName evidence="3">TPM domain-containing protein</fullName>
    </submittedName>
</protein>
<organism evidence="3">
    <name type="scientific">Telmatobacter sp. DSM 110680</name>
    <dbReference type="NCBI Taxonomy" id="3036704"/>
    <lineage>
        <taxon>Bacteria</taxon>
        <taxon>Pseudomonadati</taxon>
        <taxon>Acidobacteriota</taxon>
        <taxon>Terriglobia</taxon>
        <taxon>Terriglobales</taxon>
        <taxon>Acidobacteriaceae</taxon>
        <taxon>Telmatobacter</taxon>
    </lineage>
</organism>
<keyword evidence="1" id="KW-1133">Transmembrane helix</keyword>
<dbReference type="Pfam" id="PF04536">
    <property type="entry name" value="TPM_phosphatase"/>
    <property type="match status" value="1"/>
</dbReference>
<name>A0AAU7DGZ8_9BACT</name>
<dbReference type="EMBL" id="CP121196">
    <property type="protein sequence ID" value="XBH16605.1"/>
    <property type="molecule type" value="Genomic_DNA"/>
</dbReference>
<sequence length="277" mass="28458">MEGFHRTTSLICRLMLAALFLIPLSGALAESVSSLPKPTDYVNDFAHVLSPDAVAKLDRICAELDHSQANAQVAVVTVHNLDGDDATDWANQLEDKWKMGKKGSDRGVLVLLAVDDHKYRIDVAYGLEGILNDAKVGDFGRAMVPALRAKDYDSAILGAVGQVAQVIAKDANVTLSDQLPEPPPVPQRHNSGGLANLIPFIFLILIFCGFGGLRLLFAMGLLNSALGGRRYNGGGGPFIGGGGFGGGFGGGGGDSGGGGFGGFGGGSFGGGGAGGSW</sequence>
<gene>
    <name evidence="3" type="ORF">P8935_18765</name>
</gene>
<dbReference type="RefSeq" id="WP_348261834.1">
    <property type="nucleotide sequence ID" value="NZ_CP121196.1"/>
</dbReference>
<proteinExistence type="predicted"/>
<accession>A0AAU7DGZ8</accession>
<dbReference type="PANTHER" id="PTHR30373:SF2">
    <property type="entry name" value="UPF0603 PROTEIN YGCG"/>
    <property type="match status" value="1"/>
</dbReference>
<dbReference type="PANTHER" id="PTHR30373">
    <property type="entry name" value="UPF0603 PROTEIN YGCG"/>
    <property type="match status" value="1"/>
</dbReference>
<feature type="domain" description="TPM" evidence="2">
    <location>
        <begin position="42"/>
        <end position="165"/>
    </location>
</feature>
<evidence type="ECO:0000313" key="3">
    <source>
        <dbReference type="EMBL" id="XBH16605.1"/>
    </source>
</evidence>
<keyword evidence="1" id="KW-0812">Transmembrane</keyword>
<evidence type="ECO:0000256" key="1">
    <source>
        <dbReference type="SAM" id="Phobius"/>
    </source>
</evidence>
<dbReference type="AlphaFoldDB" id="A0AAU7DGZ8"/>
<dbReference type="Gene3D" id="3.10.310.50">
    <property type="match status" value="1"/>
</dbReference>
<evidence type="ECO:0000259" key="2">
    <source>
        <dbReference type="Pfam" id="PF04536"/>
    </source>
</evidence>
<keyword evidence="1" id="KW-0472">Membrane</keyword>
<reference evidence="3" key="1">
    <citation type="submission" date="2023-03" db="EMBL/GenBank/DDBJ databases">
        <title>Edaphobacter sp.</title>
        <authorList>
            <person name="Huber K.J."/>
            <person name="Papendorf J."/>
            <person name="Pilke C."/>
            <person name="Bunk B."/>
            <person name="Sproeer C."/>
            <person name="Pester M."/>
        </authorList>
    </citation>
    <scope>NUCLEOTIDE SEQUENCE</scope>
    <source>
        <strain evidence="3">DSM 110680</strain>
    </source>
</reference>
<dbReference type="InterPro" id="IPR007621">
    <property type="entry name" value="TPM_dom"/>
</dbReference>